<evidence type="ECO:0000259" key="5">
    <source>
        <dbReference type="Pfam" id="PF01494"/>
    </source>
</evidence>
<evidence type="ECO:0000256" key="1">
    <source>
        <dbReference type="ARBA" id="ARBA00023002"/>
    </source>
</evidence>
<dbReference type="OrthoDB" id="1878542at2759"/>
<dbReference type="InParanoid" id="A0A251T1M4"/>
<keyword evidence="4" id="KW-0812">Transmembrane</keyword>
<dbReference type="Gramene" id="mRNA:HanXRQr2_Chr02g0053351">
    <property type="protein sequence ID" value="mRNA:HanXRQr2_Chr02g0053351"/>
    <property type="gene ID" value="HanXRQr2_Chr02g0053351"/>
</dbReference>
<reference evidence="7" key="2">
    <citation type="submission" date="2017-02" db="EMBL/GenBank/DDBJ databases">
        <title>Sunflower complete genome.</title>
        <authorList>
            <person name="Langlade N."/>
            <person name="Munos S."/>
        </authorList>
    </citation>
    <scope>NUCLEOTIDE SEQUENCE [LARGE SCALE GENOMIC DNA]</scope>
    <source>
        <tissue evidence="7">Leaves</tissue>
    </source>
</reference>
<dbReference type="AlphaFoldDB" id="A0A251T1M4"/>
<reference evidence="6" key="3">
    <citation type="submission" date="2020-06" db="EMBL/GenBank/DDBJ databases">
        <title>Helianthus annuus Genome sequencing and assembly Release 2.</title>
        <authorList>
            <person name="Gouzy J."/>
            <person name="Langlade N."/>
            <person name="Munos S."/>
        </authorList>
    </citation>
    <scope>NUCLEOTIDE SEQUENCE</scope>
    <source>
        <tissue evidence="6">Leaves</tissue>
    </source>
</reference>
<dbReference type="PANTHER" id="PTHR45934">
    <property type="entry name" value="FAD/NAD(P)-BINDING OXIDOREDUCTASE FAMILY PROTEIN"/>
    <property type="match status" value="1"/>
</dbReference>
<proteinExistence type="inferred from homology"/>
<evidence type="ECO:0000256" key="2">
    <source>
        <dbReference type="ARBA" id="ARBA00023033"/>
    </source>
</evidence>
<name>A0A251T1M4_HELAN</name>
<dbReference type="EMBL" id="CM007901">
    <property type="protein sequence ID" value="OTG05037.1"/>
    <property type="molecule type" value="Genomic_DNA"/>
</dbReference>
<dbReference type="STRING" id="4232.A0A251T1M4"/>
<keyword evidence="2" id="KW-0503">Monooxygenase</keyword>
<evidence type="ECO:0000313" key="8">
    <source>
        <dbReference type="Proteomes" id="UP000215914"/>
    </source>
</evidence>
<dbReference type="PANTHER" id="PTHR45934:SF2">
    <property type="entry name" value="MONOOXYGENASE 1"/>
    <property type="match status" value="1"/>
</dbReference>
<gene>
    <name evidence="7" type="ORF">HannXRQ_Chr12g0369111</name>
    <name evidence="6" type="ORF">HanXRQr2_Chr02g0053351</name>
</gene>
<keyword evidence="8" id="KW-1185">Reference proteome</keyword>
<dbReference type="Pfam" id="PF01494">
    <property type="entry name" value="FAD_binding_3"/>
    <property type="match status" value="1"/>
</dbReference>
<evidence type="ECO:0000256" key="4">
    <source>
        <dbReference type="SAM" id="Phobius"/>
    </source>
</evidence>
<feature type="domain" description="FAD-binding" evidence="5">
    <location>
        <begin position="5"/>
        <end position="80"/>
    </location>
</feature>
<keyword evidence="4" id="KW-1133">Transmembrane helix</keyword>
<dbReference type="EMBL" id="MNCJ02000317">
    <property type="protein sequence ID" value="KAF5817471.1"/>
    <property type="molecule type" value="Genomic_DNA"/>
</dbReference>
<evidence type="ECO:0000256" key="3">
    <source>
        <dbReference type="ARBA" id="ARBA00024018"/>
    </source>
</evidence>
<dbReference type="InterPro" id="IPR036188">
    <property type="entry name" value="FAD/NAD-bd_sf"/>
</dbReference>
<dbReference type="InterPro" id="IPR002938">
    <property type="entry name" value="FAD-bd"/>
</dbReference>
<evidence type="ECO:0000313" key="6">
    <source>
        <dbReference type="EMBL" id="KAF5817471.1"/>
    </source>
</evidence>
<accession>A0A251T1M4</accession>
<keyword evidence="1" id="KW-0560">Oxidoreductase</keyword>
<sequence>MDDDDVVIIGAGICGLATAIALHKKGIKCVVMEMSESLRNVTGAAIGIRPNGWRALDQLGVAEILRRAAIPLKRERDISLDGGRKTEISLINWDGETRCLRRRDLIDTLYAALPPTTIKFGQAT</sequence>
<evidence type="ECO:0000313" key="7">
    <source>
        <dbReference type="EMBL" id="OTG05037.1"/>
    </source>
</evidence>
<organism evidence="7 8">
    <name type="scientific">Helianthus annuus</name>
    <name type="common">Common sunflower</name>
    <dbReference type="NCBI Taxonomy" id="4232"/>
    <lineage>
        <taxon>Eukaryota</taxon>
        <taxon>Viridiplantae</taxon>
        <taxon>Streptophyta</taxon>
        <taxon>Embryophyta</taxon>
        <taxon>Tracheophyta</taxon>
        <taxon>Spermatophyta</taxon>
        <taxon>Magnoliopsida</taxon>
        <taxon>eudicotyledons</taxon>
        <taxon>Gunneridae</taxon>
        <taxon>Pentapetalae</taxon>
        <taxon>asterids</taxon>
        <taxon>campanulids</taxon>
        <taxon>Asterales</taxon>
        <taxon>Asteraceae</taxon>
        <taxon>Asteroideae</taxon>
        <taxon>Heliantheae alliance</taxon>
        <taxon>Heliantheae</taxon>
        <taxon>Helianthus</taxon>
    </lineage>
</organism>
<dbReference type="SUPFAM" id="SSF51905">
    <property type="entry name" value="FAD/NAD(P)-binding domain"/>
    <property type="match status" value="1"/>
</dbReference>
<comment type="similarity">
    <text evidence="3">Belongs to the 3-hydroxybenzoate 6-hydroxylase family.</text>
</comment>
<dbReference type="GO" id="GO:0071949">
    <property type="term" value="F:FAD binding"/>
    <property type="evidence" value="ECO:0007669"/>
    <property type="project" value="InterPro"/>
</dbReference>
<protein>
    <submittedName>
        <fullName evidence="6">FAD-binding domain, FAD/NAD(P)-binding domain superfamily</fullName>
    </submittedName>
    <submittedName>
        <fullName evidence="7">Putative FAD/NAD(P)-binding domain protein</fullName>
    </submittedName>
</protein>
<dbReference type="GO" id="GO:0004497">
    <property type="term" value="F:monooxygenase activity"/>
    <property type="evidence" value="ECO:0007669"/>
    <property type="project" value="UniProtKB-KW"/>
</dbReference>
<feature type="transmembrane region" description="Helical" evidence="4">
    <location>
        <begin position="6"/>
        <end position="22"/>
    </location>
</feature>
<keyword evidence="4" id="KW-0472">Membrane</keyword>
<dbReference type="Proteomes" id="UP000215914">
    <property type="component" value="Chromosome 12"/>
</dbReference>
<reference evidence="6 8" key="1">
    <citation type="journal article" date="2017" name="Nature">
        <title>The sunflower genome provides insights into oil metabolism, flowering and Asterid evolution.</title>
        <authorList>
            <person name="Badouin H."/>
            <person name="Gouzy J."/>
            <person name="Grassa C.J."/>
            <person name="Murat F."/>
            <person name="Staton S.E."/>
            <person name="Cottret L."/>
            <person name="Lelandais-Briere C."/>
            <person name="Owens G.L."/>
            <person name="Carrere S."/>
            <person name="Mayjonade B."/>
            <person name="Legrand L."/>
            <person name="Gill N."/>
            <person name="Kane N.C."/>
            <person name="Bowers J.E."/>
            <person name="Hubner S."/>
            <person name="Bellec A."/>
            <person name="Berard A."/>
            <person name="Berges H."/>
            <person name="Blanchet N."/>
            <person name="Boniface M.C."/>
            <person name="Brunel D."/>
            <person name="Catrice O."/>
            <person name="Chaidir N."/>
            <person name="Claudel C."/>
            <person name="Donnadieu C."/>
            <person name="Faraut T."/>
            <person name="Fievet G."/>
            <person name="Helmstetter N."/>
            <person name="King M."/>
            <person name="Knapp S.J."/>
            <person name="Lai Z."/>
            <person name="Le Paslier M.C."/>
            <person name="Lippi Y."/>
            <person name="Lorenzon L."/>
            <person name="Mandel J.R."/>
            <person name="Marage G."/>
            <person name="Marchand G."/>
            <person name="Marquand E."/>
            <person name="Bret-Mestries E."/>
            <person name="Morien E."/>
            <person name="Nambeesan S."/>
            <person name="Nguyen T."/>
            <person name="Pegot-Espagnet P."/>
            <person name="Pouilly N."/>
            <person name="Raftis F."/>
            <person name="Sallet E."/>
            <person name="Schiex T."/>
            <person name="Thomas J."/>
            <person name="Vandecasteele C."/>
            <person name="Vares D."/>
            <person name="Vear F."/>
            <person name="Vautrin S."/>
            <person name="Crespi M."/>
            <person name="Mangin B."/>
            <person name="Burke J.M."/>
            <person name="Salse J."/>
            <person name="Munos S."/>
            <person name="Vincourt P."/>
            <person name="Rieseberg L.H."/>
            <person name="Langlade N.B."/>
        </authorList>
    </citation>
    <scope>NUCLEOTIDE SEQUENCE [LARGE SCALE GENOMIC DNA]</scope>
    <source>
        <strain evidence="8">cv. SF193</strain>
        <tissue evidence="6">Leaves</tissue>
    </source>
</reference>
<dbReference type="Gene3D" id="3.50.50.60">
    <property type="entry name" value="FAD/NAD(P)-binding domain"/>
    <property type="match status" value="1"/>
</dbReference>
<dbReference type="InterPro" id="IPR044560">
    <property type="entry name" value="MOase"/>
</dbReference>